<accession>A0ABS1DDN8</accession>
<evidence type="ECO:0000313" key="3">
    <source>
        <dbReference type="EMBL" id="MBK1668514.1"/>
    </source>
</evidence>
<dbReference type="EMBL" id="NRRL01000025">
    <property type="protein sequence ID" value="MBK1668514.1"/>
    <property type="molecule type" value="Genomic_DNA"/>
</dbReference>
<keyword evidence="1" id="KW-1133">Transmembrane helix</keyword>
<gene>
    <name evidence="3" type="ORF">CKO28_10765</name>
</gene>
<keyword evidence="1" id="KW-0472">Membrane</keyword>
<evidence type="ECO:0000259" key="2">
    <source>
        <dbReference type="Pfam" id="PF07811"/>
    </source>
</evidence>
<dbReference type="Pfam" id="PF07811">
    <property type="entry name" value="TadE"/>
    <property type="match status" value="1"/>
</dbReference>
<reference evidence="3 4" key="1">
    <citation type="journal article" date="2020" name="Microorganisms">
        <title>Osmotic Adaptation and Compatible Solute Biosynthesis of Phototrophic Bacteria as Revealed from Genome Analyses.</title>
        <authorList>
            <person name="Imhoff J.F."/>
            <person name="Rahn T."/>
            <person name="Kunzel S."/>
            <person name="Keller A."/>
            <person name="Neulinger S.C."/>
        </authorList>
    </citation>
    <scope>NUCLEOTIDE SEQUENCE [LARGE SCALE GENOMIC DNA]</scope>
    <source>
        <strain evidence="3 4">DSM 9895</strain>
    </source>
</reference>
<feature type="domain" description="TadE-like" evidence="2">
    <location>
        <begin position="20"/>
        <end position="62"/>
    </location>
</feature>
<comment type="caution">
    <text evidence="3">The sequence shown here is derived from an EMBL/GenBank/DDBJ whole genome shotgun (WGS) entry which is preliminary data.</text>
</comment>
<keyword evidence="4" id="KW-1185">Reference proteome</keyword>
<dbReference type="InterPro" id="IPR012495">
    <property type="entry name" value="TadE-like_dom"/>
</dbReference>
<feature type="transmembrane region" description="Helical" evidence="1">
    <location>
        <begin position="21"/>
        <end position="47"/>
    </location>
</feature>
<protein>
    <recommendedName>
        <fullName evidence="2">TadE-like domain-containing protein</fullName>
    </recommendedName>
</protein>
<evidence type="ECO:0000256" key="1">
    <source>
        <dbReference type="SAM" id="Phobius"/>
    </source>
</evidence>
<organism evidence="3 4">
    <name type="scientific">Rhodovibrio sodomensis</name>
    <dbReference type="NCBI Taxonomy" id="1088"/>
    <lineage>
        <taxon>Bacteria</taxon>
        <taxon>Pseudomonadati</taxon>
        <taxon>Pseudomonadota</taxon>
        <taxon>Alphaproteobacteria</taxon>
        <taxon>Rhodospirillales</taxon>
        <taxon>Rhodovibrionaceae</taxon>
        <taxon>Rhodovibrio</taxon>
    </lineage>
</organism>
<dbReference type="Proteomes" id="UP001296873">
    <property type="component" value="Unassembled WGS sequence"/>
</dbReference>
<sequence length="193" mass="21427">MRRPGRRLRRLRRVRRDDSGASALEFGLIALPMVLLMGGLLEFAVLLTTASMLDSASLQAARYGATGAQPASGTREEMIRRIIEQRTFGLVRMDRLRIDTKAYQSFERIDQAEGFDDANANGQYDTGETFNDVNGNGGWDADQGTPGLGDAEDIVVYEVRYPWPGITGLMQPIVKDIELSSSVPIRNEPYDIQ</sequence>
<keyword evidence="1" id="KW-0812">Transmembrane</keyword>
<proteinExistence type="predicted"/>
<evidence type="ECO:0000313" key="4">
    <source>
        <dbReference type="Proteomes" id="UP001296873"/>
    </source>
</evidence>
<dbReference type="RefSeq" id="WP_200340829.1">
    <property type="nucleotide sequence ID" value="NZ_NRRL01000025.1"/>
</dbReference>
<name>A0ABS1DDN8_9PROT</name>